<reference evidence="1" key="2">
    <citation type="journal article" date="2023" name="Science">
        <title>Genomic signatures of disease resistance in endangered staghorn corals.</title>
        <authorList>
            <person name="Vollmer S.V."/>
            <person name="Selwyn J.D."/>
            <person name="Despard B.A."/>
            <person name="Roesel C.L."/>
        </authorList>
    </citation>
    <scope>NUCLEOTIDE SEQUENCE</scope>
    <source>
        <strain evidence="1">K2</strain>
    </source>
</reference>
<dbReference type="EMBL" id="JARQWQ010000012">
    <property type="protein sequence ID" value="KAK2568236.1"/>
    <property type="molecule type" value="Genomic_DNA"/>
</dbReference>
<proteinExistence type="predicted"/>
<name>A0AAD9QWA0_ACRCE</name>
<organism evidence="1 2">
    <name type="scientific">Acropora cervicornis</name>
    <name type="common">Staghorn coral</name>
    <dbReference type="NCBI Taxonomy" id="6130"/>
    <lineage>
        <taxon>Eukaryota</taxon>
        <taxon>Metazoa</taxon>
        <taxon>Cnidaria</taxon>
        <taxon>Anthozoa</taxon>
        <taxon>Hexacorallia</taxon>
        <taxon>Scleractinia</taxon>
        <taxon>Astrocoeniina</taxon>
        <taxon>Acroporidae</taxon>
        <taxon>Acropora</taxon>
    </lineage>
</organism>
<evidence type="ECO:0000313" key="1">
    <source>
        <dbReference type="EMBL" id="KAK2568236.1"/>
    </source>
</evidence>
<dbReference type="Proteomes" id="UP001249851">
    <property type="component" value="Unassembled WGS sequence"/>
</dbReference>
<sequence>MVIKCHIRFAYIVLTELAPHIGAVQRDSHMENLTCAECQGVTEINCTLGEREVQCNPGEVCTTLEAFNLDIGTTTVIRDVSTSLVSIAMTIQDAVLLTLPGISNHVVNSAATQACATAEPLIL</sequence>
<gene>
    <name evidence="1" type="ORF">P5673_007235</name>
</gene>
<accession>A0AAD9QWA0</accession>
<dbReference type="AlphaFoldDB" id="A0AAD9QWA0"/>
<protein>
    <submittedName>
        <fullName evidence="1">Threonine-rich protein</fullName>
    </submittedName>
</protein>
<comment type="caution">
    <text evidence="1">The sequence shown here is derived from an EMBL/GenBank/DDBJ whole genome shotgun (WGS) entry which is preliminary data.</text>
</comment>
<evidence type="ECO:0000313" key="2">
    <source>
        <dbReference type="Proteomes" id="UP001249851"/>
    </source>
</evidence>
<keyword evidence="2" id="KW-1185">Reference proteome</keyword>
<reference evidence="1" key="1">
    <citation type="journal article" date="2023" name="G3 (Bethesda)">
        <title>Whole genome assembly and annotation of the endangered Caribbean coral Acropora cervicornis.</title>
        <authorList>
            <person name="Selwyn J.D."/>
            <person name="Vollmer S.V."/>
        </authorList>
    </citation>
    <scope>NUCLEOTIDE SEQUENCE</scope>
    <source>
        <strain evidence="1">K2</strain>
    </source>
</reference>